<keyword evidence="4" id="KW-1185">Reference proteome</keyword>
<organism evidence="3 4">
    <name type="scientific">Portunus trituberculatus</name>
    <name type="common">Swimming crab</name>
    <name type="synonym">Neptunus trituberculatus</name>
    <dbReference type="NCBI Taxonomy" id="210409"/>
    <lineage>
        <taxon>Eukaryota</taxon>
        <taxon>Metazoa</taxon>
        <taxon>Ecdysozoa</taxon>
        <taxon>Arthropoda</taxon>
        <taxon>Crustacea</taxon>
        <taxon>Multicrustacea</taxon>
        <taxon>Malacostraca</taxon>
        <taxon>Eumalacostraca</taxon>
        <taxon>Eucarida</taxon>
        <taxon>Decapoda</taxon>
        <taxon>Pleocyemata</taxon>
        <taxon>Brachyura</taxon>
        <taxon>Eubrachyura</taxon>
        <taxon>Portunoidea</taxon>
        <taxon>Portunidae</taxon>
        <taxon>Portuninae</taxon>
        <taxon>Portunus</taxon>
    </lineage>
</organism>
<evidence type="ECO:0008006" key="5">
    <source>
        <dbReference type="Google" id="ProtNLM"/>
    </source>
</evidence>
<comment type="caution">
    <text evidence="3">The sequence shown here is derived from an EMBL/GenBank/DDBJ whole genome shotgun (WGS) entry which is preliminary data.</text>
</comment>
<sequence length="80" mass="8341">MPLYLAILGQVICILLMSLRWDAAVGATSSVVDACIAVAGVCWRSRRRGARVGGAEGRRVACSSGRGSNSPPPDRDRGGL</sequence>
<reference evidence="3 4" key="1">
    <citation type="submission" date="2019-05" db="EMBL/GenBank/DDBJ databases">
        <title>Another draft genome of Portunus trituberculatus and its Hox gene families provides insights of decapod evolution.</title>
        <authorList>
            <person name="Jeong J.-H."/>
            <person name="Song I."/>
            <person name="Kim S."/>
            <person name="Choi T."/>
            <person name="Kim D."/>
            <person name="Ryu S."/>
            <person name="Kim W."/>
        </authorList>
    </citation>
    <scope>NUCLEOTIDE SEQUENCE [LARGE SCALE GENOMIC DNA]</scope>
    <source>
        <tissue evidence="3">Muscle</tissue>
    </source>
</reference>
<gene>
    <name evidence="3" type="ORF">E2C01_047790</name>
</gene>
<dbReference type="Proteomes" id="UP000324222">
    <property type="component" value="Unassembled WGS sequence"/>
</dbReference>
<evidence type="ECO:0000256" key="2">
    <source>
        <dbReference type="SAM" id="SignalP"/>
    </source>
</evidence>
<dbReference type="AlphaFoldDB" id="A0A5B7G8P5"/>
<name>A0A5B7G8P5_PORTR</name>
<proteinExistence type="predicted"/>
<feature type="chain" id="PRO_5022796386" description="Secreted protein" evidence="2">
    <location>
        <begin position="27"/>
        <end position="80"/>
    </location>
</feature>
<dbReference type="EMBL" id="VSRR010011958">
    <property type="protein sequence ID" value="MPC53887.1"/>
    <property type="molecule type" value="Genomic_DNA"/>
</dbReference>
<accession>A0A5B7G8P5</accession>
<evidence type="ECO:0000313" key="4">
    <source>
        <dbReference type="Proteomes" id="UP000324222"/>
    </source>
</evidence>
<keyword evidence="2" id="KW-0732">Signal</keyword>
<feature type="region of interest" description="Disordered" evidence="1">
    <location>
        <begin position="59"/>
        <end position="80"/>
    </location>
</feature>
<evidence type="ECO:0000313" key="3">
    <source>
        <dbReference type="EMBL" id="MPC53887.1"/>
    </source>
</evidence>
<feature type="signal peptide" evidence="2">
    <location>
        <begin position="1"/>
        <end position="26"/>
    </location>
</feature>
<evidence type="ECO:0000256" key="1">
    <source>
        <dbReference type="SAM" id="MobiDB-lite"/>
    </source>
</evidence>
<protein>
    <recommendedName>
        <fullName evidence="5">Secreted protein</fullName>
    </recommendedName>
</protein>